<accession>A0A6J6E5X7</accession>
<proteinExistence type="predicted"/>
<dbReference type="InterPro" id="IPR045596">
    <property type="entry name" value="DUF6459"/>
</dbReference>
<dbReference type="Pfam" id="PF20060">
    <property type="entry name" value="DUF6459"/>
    <property type="match status" value="1"/>
</dbReference>
<gene>
    <name evidence="1" type="ORF">UFOPK1591_01229</name>
</gene>
<protein>
    <submittedName>
        <fullName evidence="1">Unannotated protein</fullName>
    </submittedName>
</protein>
<organism evidence="1">
    <name type="scientific">freshwater metagenome</name>
    <dbReference type="NCBI Taxonomy" id="449393"/>
    <lineage>
        <taxon>unclassified sequences</taxon>
        <taxon>metagenomes</taxon>
        <taxon>ecological metagenomes</taxon>
    </lineage>
</organism>
<sequence length="159" mass="17308">MPALHSASAPLSTIPADDVAASPRVNTRRADFIEEDYFGPQHTSASVLPEPKPLAENLARCVLEILAGARDLDQISRWVTDDVYRSLMTRVHVAARARAHKKIPAHRPSFSIGSTTVCQPADGVAECCVILHGKARSRSIAIRLEGLDGRWRATAIHVL</sequence>
<dbReference type="AlphaFoldDB" id="A0A6J6E5X7"/>
<reference evidence="1" key="1">
    <citation type="submission" date="2020-05" db="EMBL/GenBank/DDBJ databases">
        <authorList>
            <person name="Chiriac C."/>
            <person name="Salcher M."/>
            <person name="Ghai R."/>
            <person name="Kavagutti S V."/>
        </authorList>
    </citation>
    <scope>NUCLEOTIDE SEQUENCE</scope>
</reference>
<name>A0A6J6E5X7_9ZZZZ</name>
<evidence type="ECO:0000313" key="1">
    <source>
        <dbReference type="EMBL" id="CAB4569673.1"/>
    </source>
</evidence>
<dbReference type="EMBL" id="CAEZTD010000113">
    <property type="protein sequence ID" value="CAB4569673.1"/>
    <property type="molecule type" value="Genomic_DNA"/>
</dbReference>